<accession>A0AAN6MZZ4</accession>
<name>A0AAN6MZZ4_9PEZI</name>
<evidence type="ECO:0000256" key="1">
    <source>
        <dbReference type="ARBA" id="ARBA00008072"/>
    </source>
</evidence>
<dbReference type="Proteomes" id="UP001303473">
    <property type="component" value="Unassembled WGS sequence"/>
</dbReference>
<gene>
    <name evidence="7" type="ORF">QBC46DRAFT_418481</name>
</gene>
<comment type="similarity">
    <text evidence="1">Belongs to the zinc-containing alcohol dehydrogenase family.</text>
</comment>
<reference evidence="8" key="1">
    <citation type="journal article" date="2023" name="Mol. Phylogenet. Evol.">
        <title>Genome-scale phylogeny and comparative genomics of the fungal order Sordariales.</title>
        <authorList>
            <person name="Hensen N."/>
            <person name="Bonometti L."/>
            <person name="Westerberg I."/>
            <person name="Brannstrom I.O."/>
            <person name="Guillou S."/>
            <person name="Cros-Aarteil S."/>
            <person name="Calhoun S."/>
            <person name="Haridas S."/>
            <person name="Kuo A."/>
            <person name="Mondo S."/>
            <person name="Pangilinan J."/>
            <person name="Riley R."/>
            <person name="LaButti K."/>
            <person name="Andreopoulos B."/>
            <person name="Lipzen A."/>
            <person name="Chen C."/>
            <person name="Yan M."/>
            <person name="Daum C."/>
            <person name="Ng V."/>
            <person name="Clum A."/>
            <person name="Steindorff A."/>
            <person name="Ohm R.A."/>
            <person name="Martin F."/>
            <person name="Silar P."/>
            <person name="Natvig D.O."/>
            <person name="Lalanne C."/>
            <person name="Gautier V."/>
            <person name="Ament-Velasquez S.L."/>
            <person name="Kruys A."/>
            <person name="Hutchinson M.I."/>
            <person name="Powell A.J."/>
            <person name="Barry K."/>
            <person name="Miller A.N."/>
            <person name="Grigoriev I.V."/>
            <person name="Debuchy R."/>
            <person name="Gladieux P."/>
            <person name="Hiltunen Thoren M."/>
            <person name="Johannesson H."/>
        </authorList>
    </citation>
    <scope>NUCLEOTIDE SEQUENCE [LARGE SCALE GENOMIC DNA]</scope>
    <source>
        <strain evidence="8">CBS 340.73</strain>
    </source>
</reference>
<comment type="subunit">
    <text evidence="2">Monomer.</text>
</comment>
<dbReference type="InterPro" id="IPR013154">
    <property type="entry name" value="ADH-like_N"/>
</dbReference>
<keyword evidence="5" id="KW-0560">Oxidoreductase</keyword>
<dbReference type="InterPro" id="IPR020843">
    <property type="entry name" value="ER"/>
</dbReference>
<evidence type="ECO:0000256" key="3">
    <source>
        <dbReference type="ARBA" id="ARBA00022741"/>
    </source>
</evidence>
<dbReference type="GO" id="GO:0000166">
    <property type="term" value="F:nucleotide binding"/>
    <property type="evidence" value="ECO:0007669"/>
    <property type="project" value="UniProtKB-KW"/>
</dbReference>
<dbReference type="PANTHER" id="PTHR45348:SF1">
    <property type="entry name" value="TRANS-ENOYL REDUCTASE STHE"/>
    <property type="match status" value="1"/>
</dbReference>
<dbReference type="AlphaFoldDB" id="A0AAN6MZZ4"/>
<dbReference type="PANTHER" id="PTHR45348">
    <property type="entry name" value="HYPOTHETICAL OXIDOREDUCTASE (EUROFUNG)"/>
    <property type="match status" value="1"/>
</dbReference>
<dbReference type="SMART" id="SM00829">
    <property type="entry name" value="PKS_ER"/>
    <property type="match status" value="1"/>
</dbReference>
<comment type="caution">
    <text evidence="7">The sequence shown here is derived from an EMBL/GenBank/DDBJ whole genome shotgun (WGS) entry which is preliminary data.</text>
</comment>
<evidence type="ECO:0000256" key="2">
    <source>
        <dbReference type="ARBA" id="ARBA00011245"/>
    </source>
</evidence>
<protein>
    <submittedName>
        <fullName evidence="7">Zinc-binding dehydrogenase family oxidoreductase</fullName>
    </submittedName>
</protein>
<dbReference type="GO" id="GO:0016651">
    <property type="term" value="F:oxidoreductase activity, acting on NAD(P)H"/>
    <property type="evidence" value="ECO:0007669"/>
    <property type="project" value="InterPro"/>
</dbReference>
<evidence type="ECO:0000313" key="8">
    <source>
        <dbReference type="Proteomes" id="UP001303473"/>
    </source>
</evidence>
<dbReference type="InterPro" id="IPR036291">
    <property type="entry name" value="NAD(P)-bd_dom_sf"/>
</dbReference>
<dbReference type="SUPFAM" id="SSF51735">
    <property type="entry name" value="NAD(P)-binding Rossmann-fold domains"/>
    <property type="match status" value="1"/>
</dbReference>
<dbReference type="Gene3D" id="3.40.50.720">
    <property type="entry name" value="NAD(P)-binding Rossmann-like Domain"/>
    <property type="match status" value="1"/>
</dbReference>
<dbReference type="InterPro" id="IPR047122">
    <property type="entry name" value="Trans-enoyl_RdTase-like"/>
</dbReference>
<dbReference type="SUPFAM" id="SSF50129">
    <property type="entry name" value="GroES-like"/>
    <property type="match status" value="1"/>
</dbReference>
<dbReference type="Gene3D" id="3.90.180.10">
    <property type="entry name" value="Medium-chain alcohol dehydrogenases, catalytic domain"/>
    <property type="match status" value="1"/>
</dbReference>
<feature type="domain" description="Enoyl reductase (ER)" evidence="6">
    <location>
        <begin position="17"/>
        <end position="349"/>
    </location>
</feature>
<organism evidence="7 8">
    <name type="scientific">Diplogelasinospora grovesii</name>
    <dbReference type="NCBI Taxonomy" id="303347"/>
    <lineage>
        <taxon>Eukaryota</taxon>
        <taxon>Fungi</taxon>
        <taxon>Dikarya</taxon>
        <taxon>Ascomycota</taxon>
        <taxon>Pezizomycotina</taxon>
        <taxon>Sordariomycetes</taxon>
        <taxon>Sordariomycetidae</taxon>
        <taxon>Sordariales</taxon>
        <taxon>Diplogelasinosporaceae</taxon>
        <taxon>Diplogelasinospora</taxon>
    </lineage>
</organism>
<dbReference type="Pfam" id="PF08240">
    <property type="entry name" value="ADH_N"/>
    <property type="match status" value="1"/>
</dbReference>
<dbReference type="CDD" id="cd08249">
    <property type="entry name" value="enoyl_reductase_like"/>
    <property type="match status" value="1"/>
</dbReference>
<evidence type="ECO:0000259" key="6">
    <source>
        <dbReference type="SMART" id="SM00829"/>
    </source>
</evidence>
<sequence length="354" mass="38182">MTVAQLPRKQKALVGVGDGSLVLSGDVDVPEIEDDMVIVRTRAIGLNPIDTKMKGDLAAAGAVGGMDFSGEVLAVGSNFASPAQVGVGDRVCGAVIGYQRHKPAIGAFAEIVGATDCGLLRIPNDWSFEQGASLGVAIGTMGLALFHSLNVPGTPRCPAEKPVDVFVYGGSTTTGTLALQLLRLSGLNPITVCSPHNFDLVKSYGATEVFDYKSPTVIEDIRKYTRKSLKYALDCVSEPETMEFCYKVLGRTGGRYCALEPYPEFLHTRPRTVKPDWVLGPSALGQEIRWAPPFAREVSPELRNFGVDWYITVQKLLDEGKLRPHPVRVVHGGFEGVKDGLDLLRKKQVSGQKL</sequence>
<dbReference type="InterPro" id="IPR011032">
    <property type="entry name" value="GroES-like_sf"/>
</dbReference>
<keyword evidence="8" id="KW-1185">Reference proteome</keyword>
<dbReference type="Pfam" id="PF00107">
    <property type="entry name" value="ADH_zinc_N"/>
    <property type="match status" value="1"/>
</dbReference>
<keyword evidence="4" id="KW-0521">NADP</keyword>
<dbReference type="InterPro" id="IPR013149">
    <property type="entry name" value="ADH-like_C"/>
</dbReference>
<evidence type="ECO:0000256" key="4">
    <source>
        <dbReference type="ARBA" id="ARBA00022857"/>
    </source>
</evidence>
<proteinExistence type="inferred from homology"/>
<keyword evidence="3" id="KW-0547">Nucleotide-binding</keyword>
<evidence type="ECO:0000313" key="7">
    <source>
        <dbReference type="EMBL" id="KAK3936667.1"/>
    </source>
</evidence>
<evidence type="ECO:0000256" key="5">
    <source>
        <dbReference type="ARBA" id="ARBA00023002"/>
    </source>
</evidence>
<dbReference type="EMBL" id="MU853876">
    <property type="protein sequence ID" value="KAK3936667.1"/>
    <property type="molecule type" value="Genomic_DNA"/>
</dbReference>